<keyword evidence="9 13" id="KW-1133">Transmembrane helix</keyword>
<dbReference type="InterPro" id="IPR018495">
    <property type="entry name" value="Succ_DH_cyt_bsu_CS"/>
</dbReference>
<evidence type="ECO:0000313" key="14">
    <source>
        <dbReference type="EMBL" id="MDO7928687.1"/>
    </source>
</evidence>
<organism evidence="14 15">
    <name type="scientific">Pseudomonas serbiensis</name>
    <dbReference type="NCBI Taxonomy" id="3064350"/>
    <lineage>
        <taxon>Bacteria</taxon>
        <taxon>Pseudomonadati</taxon>
        <taxon>Pseudomonadota</taxon>
        <taxon>Gammaproteobacteria</taxon>
        <taxon>Pseudomonadales</taxon>
        <taxon>Pseudomonadaceae</taxon>
        <taxon>Pseudomonas</taxon>
    </lineage>
</organism>
<dbReference type="PANTHER" id="PTHR10978:SF5">
    <property type="entry name" value="SUCCINATE DEHYDROGENASE CYTOCHROME B560 SUBUNIT, MITOCHONDRIAL"/>
    <property type="match status" value="1"/>
</dbReference>
<dbReference type="InterPro" id="IPR000701">
    <property type="entry name" value="SuccDH_FuR_B_TM-su"/>
</dbReference>
<gene>
    <name evidence="14" type="primary">sdhC</name>
    <name evidence="14" type="ORF">Q6A51_18030</name>
</gene>
<evidence type="ECO:0000256" key="5">
    <source>
        <dbReference type="ARBA" id="ARBA00020076"/>
    </source>
</evidence>
<keyword evidence="15" id="KW-1185">Reference proteome</keyword>
<dbReference type="NCBIfam" id="TIGR02970">
    <property type="entry name" value="succ_dehyd_cytB"/>
    <property type="match status" value="1"/>
</dbReference>
<dbReference type="InterPro" id="IPR014314">
    <property type="entry name" value="Succ_DH_cytb556"/>
</dbReference>
<evidence type="ECO:0000256" key="7">
    <source>
        <dbReference type="ARBA" id="ARBA00022692"/>
    </source>
</evidence>
<dbReference type="Proteomes" id="UP001223016">
    <property type="component" value="Unassembled WGS sequence"/>
</dbReference>
<dbReference type="PROSITE" id="PS01001">
    <property type="entry name" value="SDH_CYT_2"/>
    <property type="match status" value="1"/>
</dbReference>
<reference evidence="14 15" key="1">
    <citation type="submission" date="2023-07" db="EMBL/GenBank/DDBJ databases">
        <title>Identification of four novel Pseudomonas species associated with bacterial leaf spot of cucurbits.</title>
        <authorList>
            <person name="Fullem K.R."/>
        </authorList>
    </citation>
    <scope>NUCLEOTIDE SEQUENCE [LARGE SCALE GENOMIC DNA]</scope>
    <source>
        <strain evidence="14 15">KFB 138</strain>
    </source>
</reference>
<evidence type="ECO:0000256" key="10">
    <source>
        <dbReference type="ARBA" id="ARBA00023004"/>
    </source>
</evidence>
<evidence type="ECO:0000256" key="4">
    <source>
        <dbReference type="ARBA" id="ARBA00007244"/>
    </source>
</evidence>
<evidence type="ECO:0000256" key="6">
    <source>
        <dbReference type="ARBA" id="ARBA00022617"/>
    </source>
</evidence>
<proteinExistence type="inferred from homology"/>
<keyword evidence="8" id="KW-0479">Metal-binding</keyword>
<dbReference type="PROSITE" id="PS01000">
    <property type="entry name" value="SDH_CYT_1"/>
    <property type="match status" value="1"/>
</dbReference>
<comment type="caution">
    <text evidence="14">The sequence shown here is derived from an EMBL/GenBank/DDBJ whole genome shotgun (WGS) entry which is preliminary data.</text>
</comment>
<dbReference type="Pfam" id="PF01127">
    <property type="entry name" value="Sdh_cyt"/>
    <property type="match status" value="1"/>
</dbReference>
<dbReference type="SUPFAM" id="SSF81343">
    <property type="entry name" value="Fumarate reductase respiratory complex transmembrane subunits"/>
    <property type="match status" value="1"/>
</dbReference>
<comment type="subcellular location">
    <subcellularLocation>
        <location evidence="3">Membrane</location>
        <topology evidence="3">Multi-pass membrane protein</topology>
    </subcellularLocation>
</comment>
<dbReference type="Gene3D" id="1.20.1300.10">
    <property type="entry name" value="Fumarate reductase/succinate dehydrogenase, transmembrane subunit"/>
    <property type="match status" value="1"/>
</dbReference>
<evidence type="ECO:0000256" key="12">
    <source>
        <dbReference type="ARBA" id="ARBA00025912"/>
    </source>
</evidence>
<dbReference type="EMBL" id="JAUQOO010000014">
    <property type="protein sequence ID" value="MDO7928687.1"/>
    <property type="molecule type" value="Genomic_DNA"/>
</dbReference>
<sequence>MKSQRPVNLDLRTIKLPVTAYTSILHRISGVILFVGIAIMLYAMDKSLASEETFGEVKACLTSPLAKFVIWGLLSALLYHLVAGVRHLIMDAGVGETLEGGKLGSKIVIAVSVVVIILAGVWIW</sequence>
<feature type="transmembrane region" description="Helical" evidence="13">
    <location>
        <begin position="24"/>
        <end position="44"/>
    </location>
</feature>
<evidence type="ECO:0000256" key="1">
    <source>
        <dbReference type="ARBA" id="ARBA00001971"/>
    </source>
</evidence>
<dbReference type="RefSeq" id="WP_122317824.1">
    <property type="nucleotide sequence ID" value="NZ_JAUQOO010000014.1"/>
</dbReference>
<dbReference type="PANTHER" id="PTHR10978">
    <property type="entry name" value="SUCCINATE DEHYDROGENASE CYTOCHROME B560 SUBUNIT"/>
    <property type="match status" value="1"/>
</dbReference>
<name>A0ABT9CY45_9PSED</name>
<keyword evidence="6" id="KW-0349">Heme</keyword>
<feature type="transmembrane region" description="Helical" evidence="13">
    <location>
        <begin position="103"/>
        <end position="123"/>
    </location>
</feature>
<dbReference type="InterPro" id="IPR034804">
    <property type="entry name" value="SQR/QFR_C/D"/>
</dbReference>
<comment type="cofactor">
    <cofactor evidence="1">
        <name>heme</name>
        <dbReference type="ChEBI" id="CHEBI:30413"/>
    </cofactor>
</comment>
<keyword evidence="10" id="KW-0408">Iron</keyword>
<comment type="function">
    <text evidence="2">Membrane-anchoring subunit of succinate dehydrogenase (SDH).</text>
</comment>
<comment type="similarity">
    <text evidence="4">Belongs to the cytochrome b560 family.</text>
</comment>
<dbReference type="PIRSF" id="PIRSF000178">
    <property type="entry name" value="SDH_cyt_b560"/>
    <property type="match status" value="1"/>
</dbReference>
<comment type="subunit">
    <text evidence="12">Part of an enzyme complex containing four subunits: a flavoprotein, an iron-sulfur protein, plus two membrane-anchoring proteins, SdhC and SdhD. The complex can form homotrimers.</text>
</comment>
<protein>
    <recommendedName>
        <fullName evidence="5">Succinate dehydrogenase cytochrome b556 subunit</fullName>
    </recommendedName>
</protein>
<evidence type="ECO:0000256" key="8">
    <source>
        <dbReference type="ARBA" id="ARBA00022723"/>
    </source>
</evidence>
<evidence type="ECO:0000256" key="2">
    <source>
        <dbReference type="ARBA" id="ARBA00004050"/>
    </source>
</evidence>
<evidence type="ECO:0000256" key="11">
    <source>
        <dbReference type="ARBA" id="ARBA00023136"/>
    </source>
</evidence>
<accession>A0ABT9CY45</accession>
<feature type="transmembrane region" description="Helical" evidence="13">
    <location>
        <begin position="65"/>
        <end position="83"/>
    </location>
</feature>
<keyword evidence="11 13" id="KW-0472">Membrane</keyword>
<evidence type="ECO:0000256" key="13">
    <source>
        <dbReference type="SAM" id="Phobius"/>
    </source>
</evidence>
<evidence type="ECO:0000256" key="9">
    <source>
        <dbReference type="ARBA" id="ARBA00022989"/>
    </source>
</evidence>
<evidence type="ECO:0000256" key="3">
    <source>
        <dbReference type="ARBA" id="ARBA00004141"/>
    </source>
</evidence>
<dbReference type="CDD" id="cd03499">
    <property type="entry name" value="SQR_TypeC_SdhC"/>
    <property type="match status" value="1"/>
</dbReference>
<evidence type="ECO:0000313" key="15">
    <source>
        <dbReference type="Proteomes" id="UP001223016"/>
    </source>
</evidence>
<keyword evidence="7 13" id="KW-0812">Transmembrane</keyword>